<comment type="caution">
    <text evidence="2">The sequence shown here is derived from an EMBL/GenBank/DDBJ whole genome shotgun (WGS) entry which is preliminary data.</text>
</comment>
<feature type="domain" description="HTH cro/C1-type" evidence="1">
    <location>
        <begin position="21"/>
        <end position="75"/>
    </location>
</feature>
<dbReference type="RefSeq" id="WP_184596436.1">
    <property type="nucleotide sequence ID" value="NZ_JACHLI010000036.1"/>
</dbReference>
<name>A0A7W7KRD8_PSENT</name>
<dbReference type="Proteomes" id="UP000566995">
    <property type="component" value="Unassembled WGS sequence"/>
</dbReference>
<dbReference type="EMBL" id="JACHLI010000036">
    <property type="protein sequence ID" value="MBB4867174.1"/>
    <property type="molecule type" value="Genomic_DNA"/>
</dbReference>
<evidence type="ECO:0000313" key="2">
    <source>
        <dbReference type="EMBL" id="MBB4867174.1"/>
    </source>
</evidence>
<dbReference type="Gene3D" id="1.10.260.40">
    <property type="entry name" value="lambda repressor-like DNA-binding domains"/>
    <property type="match status" value="1"/>
</dbReference>
<accession>A0A7W7KRD8</accession>
<dbReference type="AlphaFoldDB" id="A0A7W7KRD8"/>
<evidence type="ECO:0000259" key="1">
    <source>
        <dbReference type="PROSITE" id="PS50943"/>
    </source>
</evidence>
<gene>
    <name evidence="2" type="ORF">HNP46_006085</name>
</gene>
<dbReference type="CDD" id="cd00093">
    <property type="entry name" value="HTH_XRE"/>
    <property type="match status" value="1"/>
</dbReference>
<dbReference type="PROSITE" id="PS50943">
    <property type="entry name" value="HTH_CROC1"/>
    <property type="match status" value="1"/>
</dbReference>
<proteinExistence type="predicted"/>
<dbReference type="InterPro" id="IPR001387">
    <property type="entry name" value="Cro/C1-type_HTH"/>
</dbReference>
<protein>
    <submittedName>
        <fullName evidence="2">Ribosome-binding protein aMBF1 (Putative translation factor)</fullName>
    </submittedName>
</protein>
<dbReference type="GO" id="GO:0003677">
    <property type="term" value="F:DNA binding"/>
    <property type="evidence" value="ECO:0007669"/>
    <property type="project" value="InterPro"/>
</dbReference>
<dbReference type="Pfam" id="PF13560">
    <property type="entry name" value="HTH_31"/>
    <property type="match status" value="1"/>
</dbReference>
<evidence type="ECO:0000313" key="3">
    <source>
        <dbReference type="Proteomes" id="UP000566995"/>
    </source>
</evidence>
<dbReference type="InterPro" id="IPR010982">
    <property type="entry name" value="Lambda_DNA-bd_dom_sf"/>
</dbReference>
<dbReference type="SMART" id="SM00530">
    <property type="entry name" value="HTH_XRE"/>
    <property type="match status" value="1"/>
</dbReference>
<organism evidence="2 3">
    <name type="scientific">Pseudomonas nitroreducens</name>
    <dbReference type="NCBI Taxonomy" id="46680"/>
    <lineage>
        <taxon>Bacteria</taxon>
        <taxon>Pseudomonadati</taxon>
        <taxon>Pseudomonadota</taxon>
        <taxon>Gammaproteobacteria</taxon>
        <taxon>Pseudomonadales</taxon>
        <taxon>Pseudomonadaceae</taxon>
        <taxon>Pseudomonas</taxon>
    </lineage>
</organism>
<dbReference type="SUPFAM" id="SSF47413">
    <property type="entry name" value="lambda repressor-like DNA-binding domains"/>
    <property type="match status" value="1"/>
</dbReference>
<reference evidence="2 3" key="1">
    <citation type="submission" date="2020-08" db="EMBL/GenBank/DDBJ databases">
        <title>Functional genomics of gut bacteria from endangered species of beetles.</title>
        <authorList>
            <person name="Carlos-Shanley C."/>
        </authorList>
    </citation>
    <scope>NUCLEOTIDE SEQUENCE [LARGE SCALE GENOMIC DNA]</scope>
    <source>
        <strain evidence="2 3">S00179</strain>
    </source>
</reference>
<sequence length="108" mass="11905">MARRTYSTQTKSIVATLGQLIQIARKERGMSAADVAARASIARGTLTRIEAGDPTCEIGVVFELCVILGVPLYGSEREHSLLKQHAEEKLQLLPKRVRNVTPKVDNDF</sequence>